<keyword evidence="3" id="KW-0012">Acyltransferase</keyword>
<feature type="transmembrane region" description="Helical" evidence="1">
    <location>
        <begin position="135"/>
        <end position="154"/>
    </location>
</feature>
<reference evidence="4" key="1">
    <citation type="journal article" date="2019" name="Int. J. Syst. Evol. Microbiol.">
        <title>The Global Catalogue of Microorganisms (GCM) 10K type strain sequencing project: providing services to taxonomists for standard genome sequencing and annotation.</title>
        <authorList>
            <consortium name="The Broad Institute Genomics Platform"/>
            <consortium name="The Broad Institute Genome Sequencing Center for Infectious Disease"/>
            <person name="Wu L."/>
            <person name="Ma J."/>
        </authorList>
    </citation>
    <scope>NUCLEOTIDE SEQUENCE [LARGE SCALE GENOMIC DNA]</scope>
    <source>
        <strain evidence="4">CCM 8903</strain>
    </source>
</reference>
<feature type="transmembrane region" description="Helical" evidence="1">
    <location>
        <begin position="166"/>
        <end position="182"/>
    </location>
</feature>
<keyword evidence="1" id="KW-0812">Transmembrane</keyword>
<dbReference type="Proteomes" id="UP001597252">
    <property type="component" value="Unassembled WGS sequence"/>
</dbReference>
<comment type="caution">
    <text evidence="3">The sequence shown here is derived from an EMBL/GenBank/DDBJ whole genome shotgun (WGS) entry which is preliminary data.</text>
</comment>
<evidence type="ECO:0000256" key="1">
    <source>
        <dbReference type="SAM" id="Phobius"/>
    </source>
</evidence>
<dbReference type="InterPro" id="IPR002656">
    <property type="entry name" value="Acyl_transf_3_dom"/>
</dbReference>
<name>A0ABW4E4Q1_9LACO</name>
<proteinExistence type="predicted"/>
<keyword evidence="4" id="KW-1185">Reference proteome</keyword>
<sequence>MSETKPLEPAADIGDYLKLGACTAVMSQPIMSYALAAGPSIGAQTGIAILYDLVKYTAPAFIFGILYTTTRTTIANRELTYGHYLKNMWHALFVPTIWWTLIYLLVMPQMQQVDQYHDLGSFLWHFINGNAAPHLWYNTMMLQFIILMPLFWAIGHWCGHNAKRGLVTAGGAIVIAALWLWFYDTQVFNGPHASDWYLFDRLFISFFIYGIFGMLAWQYRDRFNRAIMTWWPAIAIVFIVTFWWTNHELFSYGFPVQLGNAPYYKPSMTLYDLAAIGLFSALCLYQVKAQRPFTKFVHKFADFAYKAYLSNVFWSQCLWLAFGKSLATSNTWAGILVVYVLTWSLSFASAFGLHAVWVRVKPMLFNSKIKAVDPTTNDDLAE</sequence>
<feature type="transmembrane region" description="Helical" evidence="1">
    <location>
        <begin position="202"/>
        <end position="219"/>
    </location>
</feature>
<evidence type="ECO:0000313" key="3">
    <source>
        <dbReference type="EMBL" id="MFD1484869.1"/>
    </source>
</evidence>
<keyword evidence="1" id="KW-1133">Transmembrane helix</keyword>
<gene>
    <name evidence="3" type="ORF">ACFQ5J_06465</name>
</gene>
<evidence type="ECO:0000259" key="2">
    <source>
        <dbReference type="Pfam" id="PF01757"/>
    </source>
</evidence>
<feature type="transmembrane region" description="Helical" evidence="1">
    <location>
        <begin position="333"/>
        <end position="358"/>
    </location>
</feature>
<organism evidence="3 4">
    <name type="scientific">Lacticaseibacillus baoqingensis</name>
    <dbReference type="NCBI Taxonomy" id="2486013"/>
    <lineage>
        <taxon>Bacteria</taxon>
        <taxon>Bacillati</taxon>
        <taxon>Bacillota</taxon>
        <taxon>Bacilli</taxon>
        <taxon>Lactobacillales</taxon>
        <taxon>Lactobacillaceae</taxon>
        <taxon>Lacticaseibacillus</taxon>
    </lineage>
</organism>
<dbReference type="GO" id="GO:0016746">
    <property type="term" value="F:acyltransferase activity"/>
    <property type="evidence" value="ECO:0007669"/>
    <property type="project" value="UniProtKB-KW"/>
</dbReference>
<protein>
    <submittedName>
        <fullName evidence="3">Acyltransferase family protein</fullName>
    </submittedName>
</protein>
<keyword evidence="3" id="KW-0808">Transferase</keyword>
<keyword evidence="1" id="KW-0472">Membrane</keyword>
<dbReference type="RefSeq" id="WP_125754354.1">
    <property type="nucleotide sequence ID" value="NZ_JBHTON010000017.1"/>
</dbReference>
<feature type="transmembrane region" description="Helical" evidence="1">
    <location>
        <begin position="268"/>
        <end position="287"/>
    </location>
</feature>
<accession>A0ABW4E4Q1</accession>
<dbReference type="EMBL" id="JBHTON010000017">
    <property type="protein sequence ID" value="MFD1484869.1"/>
    <property type="molecule type" value="Genomic_DNA"/>
</dbReference>
<dbReference type="Pfam" id="PF01757">
    <property type="entry name" value="Acyl_transf_3"/>
    <property type="match status" value="1"/>
</dbReference>
<feature type="domain" description="Acyltransferase 3" evidence="2">
    <location>
        <begin position="60"/>
        <end position="348"/>
    </location>
</feature>
<feature type="transmembrane region" description="Helical" evidence="1">
    <location>
        <begin position="88"/>
        <end position="106"/>
    </location>
</feature>
<feature type="transmembrane region" description="Helical" evidence="1">
    <location>
        <begin position="48"/>
        <end position="67"/>
    </location>
</feature>
<evidence type="ECO:0000313" key="4">
    <source>
        <dbReference type="Proteomes" id="UP001597252"/>
    </source>
</evidence>
<feature type="transmembrane region" description="Helical" evidence="1">
    <location>
        <begin position="226"/>
        <end position="245"/>
    </location>
</feature>